<dbReference type="STRING" id="665118.SAMN02983003_0336"/>
<dbReference type="SUPFAM" id="SSF52540">
    <property type="entry name" value="P-loop containing nucleoside triphosphate hydrolases"/>
    <property type="match status" value="1"/>
</dbReference>
<dbReference type="Gene3D" id="3.40.50.300">
    <property type="entry name" value="P-loop containing nucleotide triphosphate hydrolases"/>
    <property type="match status" value="1"/>
</dbReference>
<dbReference type="GO" id="GO:0016301">
    <property type="term" value="F:kinase activity"/>
    <property type="evidence" value="ECO:0007669"/>
    <property type="project" value="UniProtKB-KW"/>
</dbReference>
<dbReference type="EMBL" id="FPKU01000001">
    <property type="protein sequence ID" value="SFZ81142.1"/>
    <property type="molecule type" value="Genomic_DNA"/>
</dbReference>
<gene>
    <name evidence="1" type="ORF">SAMN02983003_0336</name>
</gene>
<dbReference type="PANTHER" id="PTHR37816">
    <property type="entry name" value="YALI0E33011P"/>
    <property type="match status" value="1"/>
</dbReference>
<dbReference type="InterPro" id="IPR052922">
    <property type="entry name" value="Cytidylate_Kinase-2"/>
</dbReference>
<name>A0A1K2HSZ2_9HYPH</name>
<keyword evidence="1" id="KW-0418">Kinase</keyword>
<evidence type="ECO:0000313" key="1">
    <source>
        <dbReference type="EMBL" id="SFZ81142.1"/>
    </source>
</evidence>
<dbReference type="AlphaFoldDB" id="A0A1K2HSZ2"/>
<organism evidence="1 2">
    <name type="scientific">Devosia enhydra</name>
    <dbReference type="NCBI Taxonomy" id="665118"/>
    <lineage>
        <taxon>Bacteria</taxon>
        <taxon>Pseudomonadati</taxon>
        <taxon>Pseudomonadota</taxon>
        <taxon>Alphaproteobacteria</taxon>
        <taxon>Hyphomicrobiales</taxon>
        <taxon>Devosiaceae</taxon>
        <taxon>Devosia</taxon>
    </lineage>
</organism>
<keyword evidence="1" id="KW-0808">Transferase</keyword>
<evidence type="ECO:0000313" key="2">
    <source>
        <dbReference type="Proteomes" id="UP000183447"/>
    </source>
</evidence>
<dbReference type="InterPro" id="IPR027417">
    <property type="entry name" value="P-loop_NTPase"/>
</dbReference>
<dbReference type="Proteomes" id="UP000183447">
    <property type="component" value="Unassembled WGS sequence"/>
</dbReference>
<protein>
    <submittedName>
        <fullName evidence="1">Adenylate kinase</fullName>
    </submittedName>
</protein>
<accession>A0A1K2HSZ2</accession>
<sequence length="180" mass="20364">MANIPPLETLGRRIAILGPSNAGKSTLAVALAERLGVPAFHIDQFRHQPGTDWQQRPESDFIALHEEAIARPEWVMDGGYSVLLPSRMRRATGIIVLDDNHWLRLGRYFRRTLSGGARAGGLAGARDSVKWEMIRWIWVTRNTVEKYRQMARQSGLPHHFCASLADVRMLYIAWGLTPPR</sequence>
<keyword evidence="2" id="KW-1185">Reference proteome</keyword>
<reference evidence="1 2" key="1">
    <citation type="submission" date="2016-11" db="EMBL/GenBank/DDBJ databases">
        <authorList>
            <person name="Jaros S."/>
            <person name="Januszkiewicz K."/>
            <person name="Wedrychowicz H."/>
        </authorList>
    </citation>
    <scope>NUCLEOTIDE SEQUENCE [LARGE SCALE GENOMIC DNA]</scope>
    <source>
        <strain evidence="1 2">ATCC 23634</strain>
    </source>
</reference>
<dbReference type="PANTHER" id="PTHR37816:SF1">
    <property type="entry name" value="TOXIN"/>
    <property type="match status" value="1"/>
</dbReference>
<dbReference type="OrthoDB" id="7210594at2"/>
<dbReference type="RefSeq" id="WP_143145613.1">
    <property type="nucleotide sequence ID" value="NZ_FPKU01000001.1"/>
</dbReference>
<proteinExistence type="predicted"/>